<accession>A0A3G9K310</accession>
<dbReference type="SUPFAM" id="SSF51120">
    <property type="entry name" value="beta-Roll"/>
    <property type="match status" value="10"/>
</dbReference>
<evidence type="ECO:0000313" key="5">
    <source>
        <dbReference type="Proteomes" id="UP000278152"/>
    </source>
</evidence>
<dbReference type="GO" id="GO:0005576">
    <property type="term" value="C:extracellular region"/>
    <property type="evidence" value="ECO:0007669"/>
    <property type="project" value="UniProtKB-SubCell"/>
</dbReference>
<dbReference type="PANTHER" id="PTHR38340">
    <property type="entry name" value="S-LAYER PROTEIN"/>
    <property type="match status" value="1"/>
</dbReference>
<dbReference type="EMBL" id="AP019314">
    <property type="protein sequence ID" value="BBH39270.1"/>
    <property type="molecule type" value="Genomic_DNA"/>
</dbReference>
<evidence type="ECO:0000256" key="2">
    <source>
        <dbReference type="ARBA" id="ARBA00022525"/>
    </source>
</evidence>
<feature type="region of interest" description="Disordered" evidence="3">
    <location>
        <begin position="396"/>
        <end position="417"/>
    </location>
</feature>
<dbReference type="Gene3D" id="2.150.10.10">
    <property type="entry name" value="Serralysin-like metalloprotease, C-terminal"/>
    <property type="match status" value="9"/>
</dbReference>
<feature type="region of interest" description="Disordered" evidence="3">
    <location>
        <begin position="24"/>
        <end position="43"/>
    </location>
</feature>
<dbReference type="KEGG" id="mvz:myaer102_18000"/>
<feature type="region of interest" description="Disordered" evidence="3">
    <location>
        <begin position="857"/>
        <end position="880"/>
    </location>
</feature>
<dbReference type="InterPro" id="IPR011049">
    <property type="entry name" value="Serralysin-like_metalloprot_C"/>
</dbReference>
<sequence>MPLFVGTPNDDLLIGTIDRDTLQGLDGNDTLNPGRGSDDVDGGSGIDVLEVDYSGLTTDIRQFTTSFSTSGNSISYRNIERFNLTGGSGNDNLFGSSLNDTLIGNAGNDTLNGNDGDDNINGGDNNDLITKGGGVDTVDGGAGIDTLVDADFSVATTALNLTIDGTTLADINLPDGTRIRGFEFFTNVTGGLGNDRLRLTSTTPANNNLQGGAGNDTLNPGRGFDDVDGGSGIDVLEVDYSGLTTDIRQFTTSFSTSGNSISYRNIERFNLTGGNGNDNLFGSSLNDTLIGNAGNDTLNGGDGDDNINGGDNNDLITKGGGVDTVDGGAGIDTLVDADFSVATTALNLTIDGTTLADLNLPDGTSIRGFEFFTNVTGGLGSDRIRFTSLIPANNNLQGGAGNDTLNPGRGSDDVDGGSGIDVLEVDYSGLTTDIRQFTTSFSTSGNSISYRNIERFNLTGGNGNDNLFGSSLNDTLIGNAGNDTLNGNDGDDNINGGDNNDLITKGGGVDTVDGGAGIDTLVDADFSVVATALNLTIDGTTLADLNLPDGTSIRGIEFFTNVTGGVGSDRIRFTSLISANNNLQGGAGNDTLNPGRGSDDVDGGSGIDVLEVDYSGLTTDIRQFTTSFSTSGNSISYRNIERFNLTGGNGNDNLFGSSLNDTLIGNAGNDTLNGNDGDDNINGGDNNDLITKGGGVDTVDGGAGIDTLVDADFSVVATALNLTIDGTTLADLNLPDGTSIRGIEFFTNVTGGVGSDRIRFTSLISANNNLQGGAGNDTLNPGRGSDDVDGGSGIDVLEVDYSGLTTDIRQFTTSFSTSGNSISYRNIERFNLTGGSGNDNLFGGSLNDTLIGNAGNDTLNGNDGDDSISGGDGNDSLLGGNGNDTISSGLGIDTVNGGGNLGDLLIVNYSTLTTDITQTINQISTTSNQVNYTSIERFNLTGGSGNDSLFGAILDDTLIGNAGNDTLIGDNGNDSINGGAGNDSLIGGDGNDTLSTGLGTDFADGGGSIDLLIVDYSSLTTNISQTATVISTTGHQVAYTGNERFQVTAGSGNDRLLGGVSADLLNGGAGNDTLTGGLGNDTLTGGGNADQFIFNNPNEGIDSIDFVSAQNDQIAVSRTGFGGGLAVGALAAAQFISGAGITAATTATQRFIYNTTNGALFFDADGSGATSVALQIATLTGAPTLVNTGIVVI</sequence>
<reference evidence="4 5" key="1">
    <citation type="submission" date="2018-11" db="EMBL/GenBank/DDBJ databases">
        <title>Complete genome sequence of Microcystis aeruginosa NIES-102.</title>
        <authorList>
            <person name="Yamaguchi H."/>
            <person name="Suzuki S."/>
            <person name="Kawachi M."/>
        </authorList>
    </citation>
    <scope>NUCLEOTIDE SEQUENCE [LARGE SCALE GENOMIC DNA]</scope>
    <source>
        <strain evidence="4 5">NIES-102</strain>
    </source>
</reference>
<dbReference type="AlphaFoldDB" id="A0A3G9K310"/>
<dbReference type="InterPro" id="IPR050557">
    <property type="entry name" value="RTX_toxin/Mannuronan_C5-epim"/>
</dbReference>
<comment type="subcellular location">
    <subcellularLocation>
        <location evidence="1">Secreted</location>
    </subcellularLocation>
</comment>
<evidence type="ECO:0000256" key="1">
    <source>
        <dbReference type="ARBA" id="ARBA00004613"/>
    </source>
</evidence>
<dbReference type="PANTHER" id="PTHR38340:SF1">
    <property type="entry name" value="S-LAYER PROTEIN"/>
    <property type="match status" value="1"/>
</dbReference>
<evidence type="ECO:0008006" key="6">
    <source>
        <dbReference type="Google" id="ProtNLM"/>
    </source>
</evidence>
<dbReference type="PRINTS" id="PR00313">
    <property type="entry name" value="CABNDNGRPT"/>
</dbReference>
<dbReference type="Pfam" id="PF00353">
    <property type="entry name" value="HemolysinCabind"/>
    <property type="match status" value="12"/>
</dbReference>
<dbReference type="GO" id="GO:0005509">
    <property type="term" value="F:calcium ion binding"/>
    <property type="evidence" value="ECO:0007669"/>
    <property type="project" value="InterPro"/>
</dbReference>
<keyword evidence="2" id="KW-0964">Secreted</keyword>
<dbReference type="RefSeq" id="WP_125730694.1">
    <property type="nucleotide sequence ID" value="NZ_AP019314.1"/>
</dbReference>
<name>A0A3G9K310_MICVR</name>
<dbReference type="InterPro" id="IPR001343">
    <property type="entry name" value="Hemolysn_Ca-bd"/>
</dbReference>
<dbReference type="PROSITE" id="PS00330">
    <property type="entry name" value="HEMOLYSIN_CALCIUM"/>
    <property type="match status" value="11"/>
</dbReference>
<protein>
    <recommendedName>
        <fullName evidence="6">Hemolysin-type calcium-binding region protein</fullName>
    </recommendedName>
</protein>
<evidence type="ECO:0000256" key="3">
    <source>
        <dbReference type="SAM" id="MobiDB-lite"/>
    </source>
</evidence>
<dbReference type="Proteomes" id="UP000278152">
    <property type="component" value="Chromosome"/>
</dbReference>
<organism evidence="4 5">
    <name type="scientific">Microcystis viridis NIES-102</name>
    <dbReference type="NCBI Taxonomy" id="213615"/>
    <lineage>
        <taxon>Bacteria</taxon>
        <taxon>Bacillati</taxon>
        <taxon>Cyanobacteriota</taxon>
        <taxon>Cyanophyceae</taxon>
        <taxon>Oscillatoriophycideae</taxon>
        <taxon>Chroococcales</taxon>
        <taxon>Microcystaceae</taxon>
        <taxon>Microcystis</taxon>
    </lineage>
</organism>
<evidence type="ECO:0000313" key="4">
    <source>
        <dbReference type="EMBL" id="BBH39270.1"/>
    </source>
</evidence>
<dbReference type="InterPro" id="IPR018511">
    <property type="entry name" value="Hemolysin-typ_Ca-bd_CS"/>
</dbReference>
<gene>
    <name evidence="4" type="ORF">myaer102_18000</name>
</gene>
<proteinExistence type="predicted"/>